<name>A0A1G2HY81_9BACT</name>
<evidence type="ECO:0000313" key="3">
    <source>
        <dbReference type="Proteomes" id="UP000178380"/>
    </source>
</evidence>
<evidence type="ECO:0000259" key="1">
    <source>
        <dbReference type="SMART" id="SM00909"/>
    </source>
</evidence>
<dbReference type="Pfam" id="PF10648">
    <property type="entry name" value="Gmad2"/>
    <property type="match status" value="1"/>
</dbReference>
<accession>A0A1G2HY81</accession>
<comment type="caution">
    <text evidence="2">The sequence shown here is derived from an EMBL/GenBank/DDBJ whole genome shotgun (WGS) entry which is preliminary data.</text>
</comment>
<dbReference type="Proteomes" id="UP000178380">
    <property type="component" value="Unassembled WGS sequence"/>
</dbReference>
<dbReference type="EMBL" id="MHOR01000010">
    <property type="protein sequence ID" value="OGZ67369.1"/>
    <property type="molecule type" value="Genomic_DNA"/>
</dbReference>
<dbReference type="STRING" id="1802205.A3C58_03715"/>
<feature type="domain" description="GerMN" evidence="1">
    <location>
        <begin position="193"/>
        <end position="284"/>
    </location>
</feature>
<evidence type="ECO:0000313" key="2">
    <source>
        <dbReference type="EMBL" id="OGZ67369.1"/>
    </source>
</evidence>
<organism evidence="2 3">
    <name type="scientific">Candidatus Staskawiczbacteria bacterium RIFCSPHIGHO2_02_FULL_34_10</name>
    <dbReference type="NCBI Taxonomy" id="1802205"/>
    <lineage>
        <taxon>Bacteria</taxon>
        <taxon>Candidatus Staskawicziibacteriota</taxon>
    </lineage>
</organism>
<dbReference type="InterPro" id="IPR018911">
    <property type="entry name" value="Gmad2_Ig-like_dom"/>
</dbReference>
<dbReference type="AlphaFoldDB" id="A0A1G2HY81"/>
<protein>
    <recommendedName>
        <fullName evidence="1">GerMN domain-containing protein</fullName>
    </recommendedName>
</protein>
<sequence>MKQKLFLILSIIVFLAVLVFVLYARFLGMDQITNTNTNIPVVKNDPGIHVITPTQDEVIASPLKITGIVNGNGWIGFEGQVGTVKLFDEKNNELGMAILTAKGEWMQAKIDFETTLWFDYSGEGSGKLVFYNENPSGELERNKTLTLLIKLIKSSSEKIIVRAYFNNNQMDANISCTKVFSVNREILKTTAVARVALEELLKGPTVSEQHAGFSTSLNKGIKIQSLVIENGVAKVDFNEELGKGVAGSCKVQAIRAQITETLKQFSTIKSVVISINSATEDILQP</sequence>
<reference evidence="2 3" key="1">
    <citation type="journal article" date="2016" name="Nat. Commun.">
        <title>Thousands of microbial genomes shed light on interconnected biogeochemical processes in an aquifer system.</title>
        <authorList>
            <person name="Anantharaman K."/>
            <person name="Brown C.T."/>
            <person name="Hug L.A."/>
            <person name="Sharon I."/>
            <person name="Castelle C.J."/>
            <person name="Probst A.J."/>
            <person name="Thomas B.C."/>
            <person name="Singh A."/>
            <person name="Wilkins M.J."/>
            <person name="Karaoz U."/>
            <person name="Brodie E.L."/>
            <person name="Williams K.H."/>
            <person name="Hubbard S.S."/>
            <person name="Banfield J.F."/>
        </authorList>
    </citation>
    <scope>NUCLEOTIDE SEQUENCE [LARGE SCALE GENOMIC DNA]</scope>
</reference>
<gene>
    <name evidence="2" type="ORF">A3C58_03715</name>
</gene>
<dbReference type="SMART" id="SM00909">
    <property type="entry name" value="Germane"/>
    <property type="match status" value="1"/>
</dbReference>
<dbReference type="Pfam" id="PF10646">
    <property type="entry name" value="Germane"/>
    <property type="match status" value="1"/>
</dbReference>
<proteinExistence type="predicted"/>
<dbReference type="InterPro" id="IPR019606">
    <property type="entry name" value="GerMN"/>
</dbReference>